<dbReference type="Pfam" id="PF00400">
    <property type="entry name" value="WD40"/>
    <property type="match status" value="1"/>
</dbReference>
<keyword evidence="1" id="KW-0853">WD repeat</keyword>
<dbReference type="InterPro" id="IPR036322">
    <property type="entry name" value="WD40_repeat_dom_sf"/>
</dbReference>
<dbReference type="PROSITE" id="PS50181">
    <property type="entry name" value="FBOX"/>
    <property type="match status" value="1"/>
</dbReference>
<dbReference type="PANTHER" id="PTHR14604:SF3">
    <property type="entry name" value="SPERM-ASSOCIATED ANTIGEN 16 PROTEIN"/>
    <property type="match status" value="1"/>
</dbReference>
<dbReference type="Gene3D" id="1.20.1280.50">
    <property type="match status" value="1"/>
</dbReference>
<dbReference type="Gene3D" id="2.130.10.10">
    <property type="entry name" value="YVTN repeat-like/Quinoprotein amine dehydrogenase"/>
    <property type="match status" value="1"/>
</dbReference>
<dbReference type="PANTHER" id="PTHR14604">
    <property type="entry name" value="WD40 REPEAT PF20"/>
    <property type="match status" value="1"/>
</dbReference>
<sequence length="629" mass="72078">HRVGHANVTSATCYLRTNDKLSIKFKNFEIQSATAFMDERRSLRANRSSHKNSLWASSEGERTQNRWSRDLSTKDGRRSESSAILNGVCYANNVPSEILNHIFSYCDPFSLGMAGQVCKRWKTLINDDTCWKNAFLRYFGSLPFRLIRHKWKDEYILRDELLRRWRSEQCSSISFDSRLETIYDFYVDFERSWMLAGSVGRAAILRCNPITGRIIKDKIYATRANFTVTGANFNYKDFLPQHEGAVTVLEWSRNCEGVVLSGGEDGYVCAYHANFGCFGKLYSGSPSQIKAIAWNPKSCVIAGTAEGSIHFWHIDLTHIENNPLQWYNVFDAPHDCIKGTLPIKSLHYDMPSNSVIVGYEDSNLLKIYDLHELDCVAMLEDGHVANISYVEYYEKNVTNSKYSTETSVRILLTGDTSGKLCLWNITEWDNGQVSSIKPLRVFVDHTTEITAAFMDDYKLIIGSADGKVTVWDQLTGELIRQFSTITRRSHYRSAQARGISTPFAIKCICCDDERITVAMGRTIRTWYLTSKEGAKKEKQRRKKLASVSSTSKALARLEFQNDVRESTQLLAREQRDREERRRHLERYIPSIDFTDEEMMQYAILLSTTAEDEEEQISEAITRSLSLENS</sequence>
<keyword evidence="4" id="KW-1185">Reference proteome</keyword>
<dbReference type="SUPFAM" id="SSF50978">
    <property type="entry name" value="WD40 repeat-like"/>
    <property type="match status" value="1"/>
</dbReference>
<feature type="non-terminal residue" evidence="3">
    <location>
        <position position="629"/>
    </location>
</feature>
<evidence type="ECO:0000256" key="1">
    <source>
        <dbReference type="PROSITE-ProRule" id="PRU00221"/>
    </source>
</evidence>
<evidence type="ECO:0000313" key="3">
    <source>
        <dbReference type="EMBL" id="CAG8618082.1"/>
    </source>
</evidence>
<dbReference type="Pfam" id="PF12937">
    <property type="entry name" value="F-box-like"/>
    <property type="match status" value="1"/>
</dbReference>
<accession>A0A9N9CZM4</accession>
<dbReference type="PROSITE" id="PS50082">
    <property type="entry name" value="WD_REPEATS_2"/>
    <property type="match status" value="1"/>
</dbReference>
<reference evidence="3" key="1">
    <citation type="submission" date="2021-06" db="EMBL/GenBank/DDBJ databases">
        <authorList>
            <person name="Kallberg Y."/>
            <person name="Tangrot J."/>
            <person name="Rosling A."/>
        </authorList>
    </citation>
    <scope>NUCLEOTIDE SEQUENCE</scope>
    <source>
        <strain evidence="3">BR232B</strain>
    </source>
</reference>
<dbReference type="OrthoDB" id="2095648at2759"/>
<feature type="domain" description="F-box" evidence="2">
    <location>
        <begin position="88"/>
        <end position="134"/>
    </location>
</feature>
<dbReference type="Proteomes" id="UP000789739">
    <property type="component" value="Unassembled WGS sequence"/>
</dbReference>
<dbReference type="InterPro" id="IPR001680">
    <property type="entry name" value="WD40_rpt"/>
</dbReference>
<protein>
    <submittedName>
        <fullName evidence="3">2661_t:CDS:1</fullName>
    </submittedName>
</protein>
<organism evidence="3 4">
    <name type="scientific">Paraglomus brasilianum</name>
    <dbReference type="NCBI Taxonomy" id="144538"/>
    <lineage>
        <taxon>Eukaryota</taxon>
        <taxon>Fungi</taxon>
        <taxon>Fungi incertae sedis</taxon>
        <taxon>Mucoromycota</taxon>
        <taxon>Glomeromycotina</taxon>
        <taxon>Glomeromycetes</taxon>
        <taxon>Paraglomerales</taxon>
        <taxon>Paraglomeraceae</taxon>
        <taxon>Paraglomus</taxon>
    </lineage>
</organism>
<gene>
    <name evidence="3" type="ORF">PBRASI_LOCUS8545</name>
</gene>
<feature type="repeat" description="WD" evidence="1">
    <location>
        <begin position="442"/>
        <end position="481"/>
    </location>
</feature>
<proteinExistence type="predicted"/>
<evidence type="ECO:0000259" key="2">
    <source>
        <dbReference type="PROSITE" id="PS50181"/>
    </source>
</evidence>
<dbReference type="InterPro" id="IPR001810">
    <property type="entry name" value="F-box_dom"/>
</dbReference>
<dbReference type="InterPro" id="IPR036047">
    <property type="entry name" value="F-box-like_dom_sf"/>
</dbReference>
<dbReference type="InterPro" id="IPR015943">
    <property type="entry name" value="WD40/YVTN_repeat-like_dom_sf"/>
</dbReference>
<comment type="caution">
    <text evidence="3">The sequence shown here is derived from an EMBL/GenBank/DDBJ whole genome shotgun (WGS) entry which is preliminary data.</text>
</comment>
<dbReference type="InterPro" id="IPR050995">
    <property type="entry name" value="WD-F-box_domain-protein"/>
</dbReference>
<dbReference type="SMART" id="SM00320">
    <property type="entry name" value="WD40"/>
    <property type="match status" value="5"/>
</dbReference>
<dbReference type="SUPFAM" id="SSF81383">
    <property type="entry name" value="F-box domain"/>
    <property type="match status" value="1"/>
</dbReference>
<name>A0A9N9CZM4_9GLOM</name>
<dbReference type="SMART" id="SM00256">
    <property type="entry name" value="FBOX"/>
    <property type="match status" value="1"/>
</dbReference>
<dbReference type="AlphaFoldDB" id="A0A9N9CZM4"/>
<evidence type="ECO:0000313" key="4">
    <source>
        <dbReference type="Proteomes" id="UP000789739"/>
    </source>
</evidence>
<dbReference type="EMBL" id="CAJVPI010001554">
    <property type="protein sequence ID" value="CAG8618082.1"/>
    <property type="molecule type" value="Genomic_DNA"/>
</dbReference>